<evidence type="ECO:0000313" key="6">
    <source>
        <dbReference type="EMBL" id="HIX81930.1"/>
    </source>
</evidence>
<keyword evidence="3 5" id="KW-1133">Transmembrane helix</keyword>
<evidence type="ECO:0000256" key="2">
    <source>
        <dbReference type="ARBA" id="ARBA00022692"/>
    </source>
</evidence>
<dbReference type="GO" id="GO:0016020">
    <property type="term" value="C:membrane"/>
    <property type="evidence" value="ECO:0007669"/>
    <property type="project" value="UniProtKB-SubCell"/>
</dbReference>
<dbReference type="Pfam" id="PF01943">
    <property type="entry name" value="Polysacc_synt"/>
    <property type="match status" value="1"/>
</dbReference>
<feature type="transmembrane region" description="Helical" evidence="5">
    <location>
        <begin position="39"/>
        <end position="57"/>
    </location>
</feature>
<accession>A0A9D1XMC7</accession>
<comment type="subcellular location">
    <subcellularLocation>
        <location evidence="1">Membrane</location>
        <topology evidence="1">Multi-pass membrane protein</topology>
    </subcellularLocation>
</comment>
<protein>
    <submittedName>
        <fullName evidence="6">Oligosaccharide flippase family protein</fullName>
    </submittedName>
</protein>
<evidence type="ECO:0000256" key="1">
    <source>
        <dbReference type="ARBA" id="ARBA00004141"/>
    </source>
</evidence>
<gene>
    <name evidence="6" type="ORF">H9980_08180</name>
</gene>
<proteinExistence type="predicted"/>
<evidence type="ECO:0000256" key="5">
    <source>
        <dbReference type="SAM" id="Phobius"/>
    </source>
</evidence>
<dbReference type="Proteomes" id="UP000886724">
    <property type="component" value="Unassembled WGS sequence"/>
</dbReference>
<comment type="caution">
    <text evidence="6">The sequence shown here is derived from an EMBL/GenBank/DDBJ whole genome shotgun (WGS) entry which is preliminary data.</text>
</comment>
<keyword evidence="2 5" id="KW-0812">Transmembrane</keyword>
<dbReference type="EMBL" id="DXET01000178">
    <property type="protein sequence ID" value="HIX81930.1"/>
    <property type="molecule type" value="Genomic_DNA"/>
</dbReference>
<name>A0A9D1XMC7_9FIRM</name>
<organism evidence="6 7">
    <name type="scientific">Candidatus Erysipelatoclostridium merdavium</name>
    <dbReference type="NCBI Taxonomy" id="2838566"/>
    <lineage>
        <taxon>Bacteria</taxon>
        <taxon>Bacillati</taxon>
        <taxon>Bacillota</taxon>
        <taxon>Erysipelotrichia</taxon>
        <taxon>Erysipelotrichales</taxon>
        <taxon>Erysipelotrichales incertae sedis</taxon>
    </lineage>
</organism>
<evidence type="ECO:0000313" key="7">
    <source>
        <dbReference type="Proteomes" id="UP000886724"/>
    </source>
</evidence>
<feature type="non-terminal residue" evidence="6">
    <location>
        <position position="58"/>
    </location>
</feature>
<dbReference type="AlphaFoldDB" id="A0A9D1XMC7"/>
<reference evidence="6" key="2">
    <citation type="submission" date="2021-04" db="EMBL/GenBank/DDBJ databases">
        <authorList>
            <person name="Gilroy R."/>
        </authorList>
    </citation>
    <scope>NUCLEOTIDE SEQUENCE</scope>
    <source>
        <strain evidence="6">ChiGjej1B1-14440</strain>
    </source>
</reference>
<reference evidence="6" key="1">
    <citation type="journal article" date="2021" name="PeerJ">
        <title>Extensive microbial diversity within the chicken gut microbiome revealed by metagenomics and culture.</title>
        <authorList>
            <person name="Gilroy R."/>
            <person name="Ravi A."/>
            <person name="Getino M."/>
            <person name="Pursley I."/>
            <person name="Horton D.L."/>
            <person name="Alikhan N.F."/>
            <person name="Baker D."/>
            <person name="Gharbi K."/>
            <person name="Hall N."/>
            <person name="Watson M."/>
            <person name="Adriaenssens E.M."/>
            <person name="Foster-Nyarko E."/>
            <person name="Jarju S."/>
            <person name="Secka A."/>
            <person name="Antonio M."/>
            <person name="Oren A."/>
            <person name="Chaudhuri R.R."/>
            <person name="La Ragione R."/>
            <person name="Hildebrand F."/>
            <person name="Pallen M.J."/>
        </authorList>
    </citation>
    <scope>NUCLEOTIDE SEQUENCE</scope>
    <source>
        <strain evidence="6">ChiGjej1B1-14440</strain>
    </source>
</reference>
<feature type="transmembrane region" description="Helical" evidence="5">
    <location>
        <begin position="7"/>
        <end position="27"/>
    </location>
</feature>
<evidence type="ECO:0000256" key="4">
    <source>
        <dbReference type="ARBA" id="ARBA00023136"/>
    </source>
</evidence>
<keyword evidence="4 5" id="KW-0472">Membrane</keyword>
<evidence type="ECO:0000256" key="3">
    <source>
        <dbReference type="ARBA" id="ARBA00022989"/>
    </source>
</evidence>
<dbReference type="InterPro" id="IPR002797">
    <property type="entry name" value="Polysacc_synth"/>
</dbReference>
<sequence length="58" mass="6647">MKLIKNYIYYTLYQVISLIVPLILNPYITRVLTKDAIGIYSYVNSITQIIIIIGLLGL</sequence>